<feature type="binding site" evidence="13">
    <location>
        <position position="253"/>
    </location>
    <ligand>
        <name>Zn(2+)</name>
        <dbReference type="ChEBI" id="CHEBI:29105"/>
    </ligand>
</feature>
<dbReference type="EC" id="6.1.1.16" evidence="13"/>
<evidence type="ECO:0000256" key="11">
    <source>
        <dbReference type="ARBA" id="ARBA00023146"/>
    </source>
</evidence>
<feature type="binding site" evidence="13">
    <location>
        <position position="249"/>
    </location>
    <ligand>
        <name>Zn(2+)</name>
        <dbReference type="ChEBI" id="CHEBI:29105"/>
    </ligand>
</feature>
<evidence type="ECO:0000313" key="16">
    <source>
        <dbReference type="EMBL" id="SDS43565.1"/>
    </source>
</evidence>
<dbReference type="NCBIfam" id="TIGR00435">
    <property type="entry name" value="cysS"/>
    <property type="match status" value="1"/>
</dbReference>
<dbReference type="CDD" id="cd00672">
    <property type="entry name" value="CysRS_core"/>
    <property type="match status" value="1"/>
</dbReference>
<dbReference type="InterPro" id="IPR015803">
    <property type="entry name" value="Cys-tRNA-ligase"/>
</dbReference>
<evidence type="ECO:0000256" key="12">
    <source>
        <dbReference type="ARBA" id="ARBA00047398"/>
    </source>
</evidence>
<dbReference type="RefSeq" id="WP_146687151.1">
    <property type="nucleotide sequence ID" value="NZ_LT629750.1"/>
</dbReference>
<dbReference type="InterPro" id="IPR056411">
    <property type="entry name" value="CysS_C"/>
</dbReference>
<feature type="short sequence motif" description="'KMSKS' region" evidence="13">
    <location>
        <begin position="282"/>
        <end position="286"/>
    </location>
</feature>
<evidence type="ECO:0000256" key="7">
    <source>
        <dbReference type="ARBA" id="ARBA00022741"/>
    </source>
</evidence>
<keyword evidence="4 13" id="KW-0963">Cytoplasm</keyword>
<dbReference type="GO" id="GO:0005524">
    <property type="term" value="F:ATP binding"/>
    <property type="evidence" value="ECO:0007669"/>
    <property type="project" value="UniProtKB-UniRule"/>
</dbReference>
<dbReference type="PRINTS" id="PR00983">
    <property type="entry name" value="TRNASYNTHCYS"/>
</dbReference>
<evidence type="ECO:0000256" key="4">
    <source>
        <dbReference type="ARBA" id="ARBA00022490"/>
    </source>
</evidence>
<protein>
    <recommendedName>
        <fullName evidence="13">Cysteine--tRNA ligase</fullName>
        <ecNumber evidence="13">6.1.1.16</ecNumber>
    </recommendedName>
    <alternativeName>
        <fullName evidence="13">Cysteinyl-tRNA synthetase</fullName>
        <shortName evidence="13">CysRS</shortName>
    </alternativeName>
</protein>
<keyword evidence="8 13" id="KW-0862">Zinc</keyword>
<dbReference type="InterPro" id="IPR024909">
    <property type="entry name" value="Cys-tRNA/MSH_ligase"/>
</dbReference>
<feature type="domain" description="tRNA synthetases class I catalytic" evidence="14">
    <location>
        <begin position="16"/>
        <end position="328"/>
    </location>
</feature>
<feature type="short sequence motif" description="'HIGH' region" evidence="13">
    <location>
        <begin position="31"/>
        <end position="41"/>
    </location>
</feature>
<evidence type="ECO:0000256" key="1">
    <source>
        <dbReference type="ARBA" id="ARBA00004496"/>
    </source>
</evidence>
<name>A0A1H1S6C6_9BRAD</name>
<dbReference type="Proteomes" id="UP000243904">
    <property type="component" value="Chromosome I"/>
</dbReference>
<comment type="cofactor">
    <cofactor evidence="13">
        <name>Zn(2+)</name>
        <dbReference type="ChEBI" id="CHEBI:29105"/>
    </cofactor>
    <text evidence="13">Binds 1 zinc ion per subunit.</text>
</comment>
<feature type="binding site" evidence="13">
    <location>
        <position position="224"/>
    </location>
    <ligand>
        <name>Zn(2+)</name>
        <dbReference type="ChEBI" id="CHEBI:29105"/>
    </ligand>
</feature>
<dbReference type="GO" id="GO:0004817">
    <property type="term" value="F:cysteine-tRNA ligase activity"/>
    <property type="evidence" value="ECO:0007669"/>
    <property type="project" value="UniProtKB-UniRule"/>
</dbReference>
<organism evidence="16 17">
    <name type="scientific">Bradyrhizobium canariense</name>
    <dbReference type="NCBI Taxonomy" id="255045"/>
    <lineage>
        <taxon>Bacteria</taxon>
        <taxon>Pseudomonadati</taxon>
        <taxon>Pseudomonadota</taxon>
        <taxon>Alphaproteobacteria</taxon>
        <taxon>Hyphomicrobiales</taxon>
        <taxon>Nitrobacteraceae</taxon>
        <taxon>Bradyrhizobium</taxon>
    </lineage>
</organism>
<evidence type="ECO:0000256" key="8">
    <source>
        <dbReference type="ARBA" id="ARBA00022833"/>
    </source>
</evidence>
<comment type="catalytic activity">
    <reaction evidence="12 13">
        <text>tRNA(Cys) + L-cysteine + ATP = L-cysteinyl-tRNA(Cys) + AMP + diphosphate</text>
        <dbReference type="Rhea" id="RHEA:17773"/>
        <dbReference type="Rhea" id="RHEA-COMP:9661"/>
        <dbReference type="Rhea" id="RHEA-COMP:9679"/>
        <dbReference type="ChEBI" id="CHEBI:30616"/>
        <dbReference type="ChEBI" id="CHEBI:33019"/>
        <dbReference type="ChEBI" id="CHEBI:35235"/>
        <dbReference type="ChEBI" id="CHEBI:78442"/>
        <dbReference type="ChEBI" id="CHEBI:78517"/>
        <dbReference type="ChEBI" id="CHEBI:456215"/>
        <dbReference type="EC" id="6.1.1.16"/>
    </reaction>
</comment>
<evidence type="ECO:0000256" key="5">
    <source>
        <dbReference type="ARBA" id="ARBA00022598"/>
    </source>
</evidence>
<evidence type="ECO:0000256" key="9">
    <source>
        <dbReference type="ARBA" id="ARBA00022840"/>
    </source>
</evidence>
<keyword evidence="7 13" id="KW-0547">Nucleotide-binding</keyword>
<dbReference type="GO" id="GO:0005829">
    <property type="term" value="C:cytosol"/>
    <property type="evidence" value="ECO:0007669"/>
    <property type="project" value="TreeGrafter"/>
</dbReference>
<evidence type="ECO:0000256" key="3">
    <source>
        <dbReference type="ARBA" id="ARBA00011245"/>
    </source>
</evidence>
<feature type="binding site" evidence="13">
    <location>
        <position position="285"/>
    </location>
    <ligand>
        <name>ATP</name>
        <dbReference type="ChEBI" id="CHEBI:30616"/>
    </ligand>
</feature>
<evidence type="ECO:0000259" key="14">
    <source>
        <dbReference type="Pfam" id="PF01406"/>
    </source>
</evidence>
<keyword evidence="10 13" id="KW-0648">Protein biosynthesis</keyword>
<evidence type="ECO:0000313" key="17">
    <source>
        <dbReference type="Proteomes" id="UP000243904"/>
    </source>
</evidence>
<keyword evidence="9 13" id="KW-0067">ATP-binding</keyword>
<feature type="domain" description="Cysteinyl-tRNA ligase anticodon binding" evidence="15">
    <location>
        <begin position="417"/>
        <end position="456"/>
    </location>
</feature>
<dbReference type="GO" id="GO:0008270">
    <property type="term" value="F:zinc ion binding"/>
    <property type="evidence" value="ECO:0007669"/>
    <property type="project" value="UniProtKB-UniRule"/>
</dbReference>
<dbReference type="HAMAP" id="MF_00041">
    <property type="entry name" value="Cys_tRNA_synth"/>
    <property type="match status" value="1"/>
</dbReference>
<reference evidence="17" key="1">
    <citation type="submission" date="2016-10" db="EMBL/GenBank/DDBJ databases">
        <authorList>
            <person name="Varghese N."/>
            <person name="Submissions S."/>
        </authorList>
    </citation>
    <scope>NUCLEOTIDE SEQUENCE [LARGE SCALE GENOMIC DNA]</scope>
    <source>
        <strain evidence="17">GAS369</strain>
    </source>
</reference>
<dbReference type="Gene3D" id="3.40.50.620">
    <property type="entry name" value="HUPs"/>
    <property type="match status" value="1"/>
</dbReference>
<evidence type="ECO:0000256" key="6">
    <source>
        <dbReference type="ARBA" id="ARBA00022723"/>
    </source>
</evidence>
<evidence type="ECO:0000256" key="10">
    <source>
        <dbReference type="ARBA" id="ARBA00022917"/>
    </source>
</evidence>
<dbReference type="PANTHER" id="PTHR10890:SF3">
    <property type="entry name" value="CYSTEINE--TRNA LIGASE, CYTOPLASMIC"/>
    <property type="match status" value="1"/>
</dbReference>
<dbReference type="Pfam" id="PF01406">
    <property type="entry name" value="tRNA-synt_1e"/>
    <property type="match status" value="1"/>
</dbReference>
<evidence type="ECO:0000256" key="2">
    <source>
        <dbReference type="ARBA" id="ARBA00005594"/>
    </source>
</evidence>
<dbReference type="PANTHER" id="PTHR10890">
    <property type="entry name" value="CYSTEINYL-TRNA SYNTHETASE"/>
    <property type="match status" value="1"/>
</dbReference>
<keyword evidence="5 13" id="KW-0436">Ligase</keyword>
<dbReference type="Gene3D" id="1.20.120.1910">
    <property type="entry name" value="Cysteine-tRNA ligase, C-terminal anti-codon recognition domain"/>
    <property type="match status" value="1"/>
</dbReference>
<evidence type="ECO:0000256" key="13">
    <source>
        <dbReference type="HAMAP-Rule" id="MF_00041"/>
    </source>
</evidence>
<evidence type="ECO:0000259" key="15">
    <source>
        <dbReference type="Pfam" id="PF23493"/>
    </source>
</evidence>
<keyword evidence="6 13" id="KW-0479">Metal-binding</keyword>
<comment type="similarity">
    <text evidence="2 13">Belongs to the class-I aminoacyl-tRNA synthetase family.</text>
</comment>
<dbReference type="InterPro" id="IPR032678">
    <property type="entry name" value="tRNA-synt_1_cat_dom"/>
</dbReference>
<dbReference type="GO" id="GO:0006423">
    <property type="term" value="P:cysteinyl-tRNA aminoacylation"/>
    <property type="evidence" value="ECO:0007669"/>
    <property type="project" value="UniProtKB-UniRule"/>
</dbReference>
<comment type="subunit">
    <text evidence="3 13">Monomer.</text>
</comment>
<keyword evidence="17" id="KW-1185">Reference proteome</keyword>
<keyword evidence="11 13" id="KW-0030">Aminoacyl-tRNA synthetase</keyword>
<dbReference type="SUPFAM" id="SSF47323">
    <property type="entry name" value="Anticodon-binding domain of a subclass of class I aminoacyl-tRNA synthetases"/>
    <property type="match status" value="1"/>
</dbReference>
<dbReference type="AlphaFoldDB" id="A0A1H1S6C6"/>
<dbReference type="Pfam" id="PF23493">
    <property type="entry name" value="CysS_C"/>
    <property type="match status" value="1"/>
</dbReference>
<gene>
    <name evidence="13" type="primary">cysS</name>
    <name evidence="16" type="ORF">SAMN05444158_2050</name>
</gene>
<proteinExistence type="inferred from homology"/>
<dbReference type="InterPro" id="IPR009080">
    <property type="entry name" value="tRNAsynth_Ia_anticodon-bd"/>
</dbReference>
<sequence>MELRLHDTLTKEKRPFVPLDRDNVRMYVCGPTVYDFAHIGNARPVIVFDVLFRLLRHLYGADHVTYVRNITDVDDKINDRAARDFPGLPLNEAIRKVTEKTAAQFHADVTALGCLPPTFEPRATDFVLPRADGKADMVTLIKQLIARGHAYEAGGEVLFDTVSMPDYGALSGRKLDEQLAGARIAVDAHKKNPADFVLWKQSSDDEPGWESPWARGRPGWHIECSAMSAAYLGDVFDIHGGGLDLIFPHHENEIAQSRCAHGTHTMANYWLHNGFLQVEGEKMSKSLGNFVTIRELLADWPGEVLRLNMLKTHYRSPIDWTLKGLEESAKTLDDWYEVAADARDGRPADTVIEALSDDLNTPQMMAALHGLRNSAASGDEGCRNAFAGSLRYVGFLSESSADWKSRKQQASGIDAKQIENLIAERAAARARKDFKESDRIRDMITAMGVVLKDGKDADGKPITTWEIA</sequence>
<dbReference type="SUPFAM" id="SSF52374">
    <property type="entry name" value="Nucleotidylyl transferase"/>
    <property type="match status" value="1"/>
</dbReference>
<dbReference type="InterPro" id="IPR014729">
    <property type="entry name" value="Rossmann-like_a/b/a_fold"/>
</dbReference>
<dbReference type="FunFam" id="3.40.50.620:FF:000068">
    <property type="entry name" value="Cysteine--tRNA ligase"/>
    <property type="match status" value="1"/>
</dbReference>
<dbReference type="EMBL" id="LT629750">
    <property type="protein sequence ID" value="SDS43565.1"/>
    <property type="molecule type" value="Genomic_DNA"/>
</dbReference>
<accession>A0A1H1S6C6</accession>
<comment type="subcellular location">
    <subcellularLocation>
        <location evidence="1 13">Cytoplasm</location>
    </subcellularLocation>
</comment>
<feature type="binding site" evidence="13">
    <location>
        <position position="29"/>
    </location>
    <ligand>
        <name>Zn(2+)</name>
        <dbReference type="ChEBI" id="CHEBI:29105"/>
    </ligand>
</feature>